<evidence type="ECO:0000256" key="1">
    <source>
        <dbReference type="SAM" id="Phobius"/>
    </source>
</evidence>
<dbReference type="RefSeq" id="WP_007368790.1">
    <property type="nucleotide sequence ID" value="NZ_GL872283.1"/>
</dbReference>
<evidence type="ECO:0000313" key="2">
    <source>
        <dbReference type="EMBL" id="EGC20321.1"/>
    </source>
</evidence>
<sequence>MDYNKIQKQYSKVSLWITAALYLVGLLVVQLTAHAAYISMLTISACFSVLAASVYGGAWKAIASRSPAVLGKFYLAGSLLRMLLAFLVILVYALVTKDRKAVISFAAVFMVFYLVLLAFDTIYFSKVEKNNKPITDK</sequence>
<keyword evidence="1" id="KW-0812">Transmembrane</keyword>
<evidence type="ECO:0000313" key="3">
    <source>
        <dbReference type="Proteomes" id="UP000005697"/>
    </source>
</evidence>
<keyword evidence="1" id="KW-0472">Membrane</keyword>
<dbReference type="Proteomes" id="UP000005697">
    <property type="component" value="Unassembled WGS sequence"/>
</dbReference>
<feature type="transmembrane region" description="Helical" evidence="1">
    <location>
        <begin position="73"/>
        <end position="95"/>
    </location>
</feature>
<gene>
    <name evidence="2" type="ORF">HMPREF9141_1261</name>
</gene>
<organism evidence="2 3">
    <name type="scientific">Prevotella multiformis DSM 16608</name>
    <dbReference type="NCBI Taxonomy" id="888743"/>
    <lineage>
        <taxon>Bacteria</taxon>
        <taxon>Pseudomonadati</taxon>
        <taxon>Bacteroidota</taxon>
        <taxon>Bacteroidia</taxon>
        <taxon>Bacteroidales</taxon>
        <taxon>Prevotellaceae</taxon>
        <taxon>Prevotella</taxon>
    </lineage>
</organism>
<feature type="transmembrane region" description="Helical" evidence="1">
    <location>
        <begin position="12"/>
        <end position="31"/>
    </location>
</feature>
<keyword evidence="3" id="KW-1185">Reference proteome</keyword>
<name>F0F6N9_9BACT</name>
<accession>F0F6N9</accession>
<dbReference type="OrthoDB" id="1080223at2"/>
<dbReference type="EMBL" id="AEWX01000017">
    <property type="protein sequence ID" value="EGC20321.1"/>
    <property type="molecule type" value="Genomic_DNA"/>
</dbReference>
<protein>
    <submittedName>
        <fullName evidence="2">Uncharacterized protein</fullName>
    </submittedName>
</protein>
<comment type="caution">
    <text evidence="2">The sequence shown here is derived from an EMBL/GenBank/DDBJ whole genome shotgun (WGS) entry which is preliminary data.</text>
</comment>
<reference evidence="2 3" key="1">
    <citation type="submission" date="2011-01" db="EMBL/GenBank/DDBJ databases">
        <authorList>
            <person name="Muzny D."/>
            <person name="Qin X."/>
            <person name="Deng J."/>
            <person name="Jiang H."/>
            <person name="Liu Y."/>
            <person name="Qu J."/>
            <person name="Song X.-Z."/>
            <person name="Zhang L."/>
            <person name="Thornton R."/>
            <person name="Coyle M."/>
            <person name="Francisco L."/>
            <person name="Jackson L."/>
            <person name="Javaid M."/>
            <person name="Korchina V."/>
            <person name="Kovar C."/>
            <person name="Mata R."/>
            <person name="Mathew T."/>
            <person name="Ngo R."/>
            <person name="Nguyen L."/>
            <person name="Nguyen N."/>
            <person name="Okwuonu G."/>
            <person name="Ongeri F."/>
            <person name="Pham C."/>
            <person name="Simmons D."/>
            <person name="Wilczek-Boney K."/>
            <person name="Hale W."/>
            <person name="Jakkamsetti A."/>
            <person name="Pham P."/>
            <person name="Ruth R."/>
            <person name="San Lucas F."/>
            <person name="Warren J."/>
            <person name="Zhang J."/>
            <person name="Zhao Z."/>
            <person name="Zhou C."/>
            <person name="Zhu D."/>
            <person name="Lee S."/>
            <person name="Bess C."/>
            <person name="Blankenburg K."/>
            <person name="Forbes L."/>
            <person name="Fu Q."/>
            <person name="Gubbala S."/>
            <person name="Hirani K."/>
            <person name="Jayaseelan J.C."/>
            <person name="Lara F."/>
            <person name="Munidasa M."/>
            <person name="Palculict T."/>
            <person name="Patil S."/>
            <person name="Pu L.-L."/>
            <person name="Saada N."/>
            <person name="Tang L."/>
            <person name="Weissenberger G."/>
            <person name="Zhu Y."/>
            <person name="Hemphill L."/>
            <person name="Shang Y."/>
            <person name="Youmans B."/>
            <person name="Ayvaz T."/>
            <person name="Ross M."/>
            <person name="Santibanez J."/>
            <person name="Aqrawi P."/>
            <person name="Gross S."/>
            <person name="Joshi V."/>
            <person name="Fowler G."/>
            <person name="Nazareth L."/>
            <person name="Reid J."/>
            <person name="Worley K."/>
            <person name="Petrosino J."/>
            <person name="Highlander S."/>
            <person name="Gibbs R."/>
        </authorList>
    </citation>
    <scope>NUCLEOTIDE SEQUENCE [LARGE SCALE GENOMIC DNA]</scope>
    <source>
        <strain evidence="2 3">DSM 16608</strain>
    </source>
</reference>
<dbReference type="STRING" id="888743.HMPREF9141_1261"/>
<feature type="transmembrane region" description="Helical" evidence="1">
    <location>
        <begin position="101"/>
        <end position="124"/>
    </location>
</feature>
<keyword evidence="1" id="KW-1133">Transmembrane helix</keyword>
<proteinExistence type="predicted"/>
<feature type="transmembrane region" description="Helical" evidence="1">
    <location>
        <begin position="37"/>
        <end position="61"/>
    </location>
</feature>
<dbReference type="HOGENOM" id="CLU_151936_0_0_10"/>
<dbReference type="AlphaFoldDB" id="F0F6N9"/>